<dbReference type="PROSITE" id="PS00678">
    <property type="entry name" value="WD_REPEATS_1"/>
    <property type="match status" value="7"/>
</dbReference>
<name>A0A8S1U1S6_9CILI</name>
<dbReference type="InterPro" id="IPR055442">
    <property type="entry name" value="Beta-prop_EML-like_2nd"/>
</dbReference>
<dbReference type="AlphaFoldDB" id="A0A8S1U1S6"/>
<feature type="repeat" description="WD" evidence="5">
    <location>
        <begin position="678"/>
        <end position="719"/>
    </location>
</feature>
<keyword evidence="3 6" id="KW-0547">Nucleotide-binding</keyword>
<dbReference type="Pfam" id="PF23414">
    <property type="entry name" value="Beta-prop_EML_2"/>
    <property type="match status" value="1"/>
</dbReference>
<accession>A0A8S1U1S6</accession>
<reference evidence="8" key="1">
    <citation type="submission" date="2021-01" db="EMBL/GenBank/DDBJ databases">
        <authorList>
            <consortium name="Genoscope - CEA"/>
            <person name="William W."/>
        </authorList>
    </citation>
    <scope>NUCLEOTIDE SEQUENCE</scope>
</reference>
<dbReference type="Proteomes" id="UP000689195">
    <property type="component" value="Unassembled WGS sequence"/>
</dbReference>
<dbReference type="EMBL" id="CAJJDO010000031">
    <property type="protein sequence ID" value="CAD8158478.1"/>
    <property type="molecule type" value="Genomic_DNA"/>
</dbReference>
<evidence type="ECO:0000256" key="5">
    <source>
        <dbReference type="PROSITE-ProRule" id="PRU00221"/>
    </source>
</evidence>
<feature type="binding site" evidence="6">
    <location>
        <position position="38"/>
    </location>
    <ligand>
        <name>ATP</name>
        <dbReference type="ChEBI" id="CHEBI:30616"/>
    </ligand>
</feature>
<keyword evidence="9" id="KW-1185">Reference proteome</keyword>
<dbReference type="GO" id="GO:1990234">
    <property type="term" value="C:transferase complex"/>
    <property type="evidence" value="ECO:0007669"/>
    <property type="project" value="UniProtKB-ARBA"/>
</dbReference>
<feature type="repeat" description="WD" evidence="5">
    <location>
        <begin position="594"/>
        <end position="635"/>
    </location>
</feature>
<dbReference type="InterPro" id="IPR008271">
    <property type="entry name" value="Ser/Thr_kinase_AS"/>
</dbReference>
<dbReference type="InterPro" id="IPR019775">
    <property type="entry name" value="WD40_repeat_CS"/>
</dbReference>
<evidence type="ECO:0000313" key="9">
    <source>
        <dbReference type="Proteomes" id="UP000689195"/>
    </source>
</evidence>
<evidence type="ECO:0000256" key="1">
    <source>
        <dbReference type="ARBA" id="ARBA00022574"/>
    </source>
</evidence>
<keyword evidence="2" id="KW-0677">Repeat</keyword>
<dbReference type="InterPro" id="IPR018391">
    <property type="entry name" value="PQQ_b-propeller_rpt"/>
</dbReference>
<feature type="repeat" description="WD" evidence="5">
    <location>
        <begin position="510"/>
        <end position="551"/>
    </location>
</feature>
<dbReference type="PROSITE" id="PS50294">
    <property type="entry name" value="WD_REPEATS_REGION"/>
    <property type="match status" value="6"/>
</dbReference>
<dbReference type="CDD" id="cd00180">
    <property type="entry name" value="PKc"/>
    <property type="match status" value="1"/>
</dbReference>
<evidence type="ECO:0000256" key="2">
    <source>
        <dbReference type="ARBA" id="ARBA00022737"/>
    </source>
</evidence>
<gene>
    <name evidence="8" type="ORF">PPENT_87.1.T0310361</name>
</gene>
<protein>
    <recommendedName>
        <fullName evidence="7">Protein kinase domain-containing protein</fullName>
    </recommendedName>
</protein>
<dbReference type="PROSITE" id="PS00107">
    <property type="entry name" value="PROTEIN_KINASE_ATP"/>
    <property type="match status" value="1"/>
</dbReference>
<dbReference type="PROSITE" id="PS00108">
    <property type="entry name" value="PROTEIN_KINASE_ST"/>
    <property type="match status" value="1"/>
</dbReference>
<evidence type="ECO:0000256" key="4">
    <source>
        <dbReference type="ARBA" id="ARBA00022840"/>
    </source>
</evidence>
<keyword evidence="1 5" id="KW-0853">WD repeat</keyword>
<dbReference type="Pfam" id="PF00069">
    <property type="entry name" value="Pkinase"/>
    <property type="match status" value="1"/>
</dbReference>
<dbReference type="SMART" id="SM00564">
    <property type="entry name" value="PQQ"/>
    <property type="match status" value="7"/>
</dbReference>
<keyword evidence="4 6" id="KW-0067">ATP-binding</keyword>
<evidence type="ECO:0000259" key="7">
    <source>
        <dbReference type="PROSITE" id="PS50011"/>
    </source>
</evidence>
<dbReference type="FunFam" id="2.130.10.10:FF:002141">
    <property type="entry name" value="Uncharacterized protein"/>
    <property type="match status" value="1"/>
</dbReference>
<dbReference type="PANTHER" id="PTHR22847">
    <property type="entry name" value="WD40 REPEAT PROTEIN"/>
    <property type="match status" value="1"/>
</dbReference>
<dbReference type="InterPro" id="IPR001680">
    <property type="entry name" value="WD40_rpt"/>
</dbReference>
<dbReference type="InterPro" id="IPR001646">
    <property type="entry name" value="5peptide_repeat"/>
</dbReference>
<dbReference type="GO" id="GO:0005524">
    <property type="term" value="F:ATP binding"/>
    <property type="evidence" value="ECO:0007669"/>
    <property type="project" value="UniProtKB-UniRule"/>
</dbReference>
<dbReference type="PANTHER" id="PTHR22847:SF637">
    <property type="entry name" value="WD REPEAT DOMAIN 5B"/>
    <property type="match status" value="1"/>
</dbReference>
<dbReference type="InterPro" id="IPR000719">
    <property type="entry name" value="Prot_kinase_dom"/>
</dbReference>
<dbReference type="PROSITE" id="PS50011">
    <property type="entry name" value="PROTEIN_KINASE_DOM"/>
    <property type="match status" value="1"/>
</dbReference>
<sequence length="839" mass="94396">MLIKVEQIEVKKGDLIGTGGNGQVFQGQRSDGSFVAIKQQMTISDHEQKILQAIRKKNKDGIFTIMELAKSLDLRQIQDKRKACLQMAKGVFELEQLGFFHRDLKPDNFVMGEDGKIKLIDFGTTKQNQKQTNTAATGTYLYMAPEMIISTNYDSSVDIWSLGVIFYEVFTNETFFLICDTSFKLQLAITQITQFQINQKLRKKQINYQLNELLQKMIVQYLDGEQKIIILKKRIRIDEVINELEKQIEVEQTQQQIKILEYKEDLSKILTSSNYIDECILNVIIEILRKAKISDCLKFLSQNKSQTLIKQYILQIKNNITLDKQQIIGDLDEKIQKITNLLKQIKVHDFNKISYSIENQEKTKQDLLNKISHNEKIIKLLKFLIRLTAFDNLFIYSGSNSLHLLVDMKVDIRNQSFENIRIKNTSVIGGNFVRCNFSGSDFDNVDISGLNLNGAQLFNCKWKNIKVHELNKLDGHSSSVRSVGNTLASGSSDQSILIWDVKTGQQKAELDGHSNDVNSVCFSPDGNTLASGSVDKSIRLWDVKTGQQRAELDGHLSYVYSVCFSPDGNTLASGSVDMSIRLWDVKTGQQRAELDGHSNRVWSVCFSPDGNTLASGSGDNSIRIWDVKTGQQKAELDGHSGTVVSVCFSPVGNTLASGSIDNSIRLWDVKTGQQKAELDGHSNDVNSVCFSPDGNTLASGSSDQSIRLWDVKTGQQKAKLDGHTSYVYSVCFSPDGNTLASGSVDKSIRLWDVKTGQEIKSSDKNYKDILAKFKAPLFQNNPLPVSNYPILVISQELILEAQDTLILQGEFMNHQGKDLKPLFKFKGSCFLEDLKQKQK</sequence>
<proteinExistence type="predicted"/>
<comment type="caution">
    <text evidence="8">The sequence shown here is derived from an EMBL/GenBank/DDBJ whole genome shotgun (WGS) entry which is preliminary data.</text>
</comment>
<dbReference type="SMART" id="SM00320">
    <property type="entry name" value="WD40"/>
    <property type="match status" value="7"/>
</dbReference>
<feature type="repeat" description="WD" evidence="5">
    <location>
        <begin position="484"/>
        <end position="509"/>
    </location>
</feature>
<evidence type="ECO:0000256" key="6">
    <source>
        <dbReference type="PROSITE-ProRule" id="PRU10141"/>
    </source>
</evidence>
<dbReference type="SMART" id="SM00220">
    <property type="entry name" value="S_TKc"/>
    <property type="match status" value="1"/>
</dbReference>
<dbReference type="InterPro" id="IPR017441">
    <property type="entry name" value="Protein_kinase_ATP_BS"/>
</dbReference>
<organism evidence="8 9">
    <name type="scientific">Paramecium pentaurelia</name>
    <dbReference type="NCBI Taxonomy" id="43138"/>
    <lineage>
        <taxon>Eukaryota</taxon>
        <taxon>Sar</taxon>
        <taxon>Alveolata</taxon>
        <taxon>Ciliophora</taxon>
        <taxon>Intramacronucleata</taxon>
        <taxon>Oligohymenophorea</taxon>
        <taxon>Peniculida</taxon>
        <taxon>Parameciidae</taxon>
        <taxon>Paramecium</taxon>
    </lineage>
</organism>
<evidence type="ECO:0000313" key="8">
    <source>
        <dbReference type="EMBL" id="CAD8158478.1"/>
    </source>
</evidence>
<dbReference type="Pfam" id="PF00400">
    <property type="entry name" value="WD40"/>
    <property type="match status" value="3"/>
</dbReference>
<feature type="repeat" description="WD" evidence="5">
    <location>
        <begin position="636"/>
        <end position="677"/>
    </location>
</feature>
<feature type="repeat" description="WD" evidence="5">
    <location>
        <begin position="552"/>
        <end position="593"/>
    </location>
</feature>
<feature type="domain" description="Protein kinase" evidence="7">
    <location>
        <begin position="10"/>
        <end position="248"/>
    </location>
</feature>
<dbReference type="CDD" id="cd00200">
    <property type="entry name" value="WD40"/>
    <property type="match status" value="1"/>
</dbReference>
<feature type="repeat" description="WD" evidence="5">
    <location>
        <begin position="720"/>
        <end position="761"/>
    </location>
</feature>
<dbReference type="PROSITE" id="PS50082">
    <property type="entry name" value="WD_REPEATS_2"/>
    <property type="match status" value="7"/>
</dbReference>
<dbReference type="GO" id="GO:0004672">
    <property type="term" value="F:protein kinase activity"/>
    <property type="evidence" value="ECO:0007669"/>
    <property type="project" value="InterPro"/>
</dbReference>
<dbReference type="Pfam" id="PF00805">
    <property type="entry name" value="Pentapeptide"/>
    <property type="match status" value="1"/>
</dbReference>
<evidence type="ECO:0000256" key="3">
    <source>
        <dbReference type="ARBA" id="ARBA00022741"/>
    </source>
</evidence>